<dbReference type="GO" id="GO:0019369">
    <property type="term" value="P:arachidonate metabolic process"/>
    <property type="evidence" value="ECO:0007669"/>
    <property type="project" value="TreeGrafter"/>
</dbReference>
<evidence type="ECO:0000313" key="8">
    <source>
        <dbReference type="Proteomes" id="UP000578531"/>
    </source>
</evidence>
<keyword evidence="3 4" id="KW-0443">Lipid metabolism</keyword>
<dbReference type="Pfam" id="PF13424">
    <property type="entry name" value="TPR_12"/>
    <property type="match status" value="1"/>
</dbReference>
<organism evidence="7 8">
    <name type="scientific">Letharia columbiana</name>
    <dbReference type="NCBI Taxonomy" id="112416"/>
    <lineage>
        <taxon>Eukaryota</taxon>
        <taxon>Fungi</taxon>
        <taxon>Dikarya</taxon>
        <taxon>Ascomycota</taxon>
        <taxon>Pezizomycotina</taxon>
        <taxon>Lecanoromycetes</taxon>
        <taxon>OSLEUM clade</taxon>
        <taxon>Lecanoromycetidae</taxon>
        <taxon>Lecanorales</taxon>
        <taxon>Lecanorineae</taxon>
        <taxon>Parmeliaceae</taxon>
        <taxon>Letharia</taxon>
    </lineage>
</organism>
<feature type="compositionally biased region" description="Basic and acidic residues" evidence="5">
    <location>
        <begin position="899"/>
        <end position="910"/>
    </location>
</feature>
<dbReference type="Proteomes" id="UP000578531">
    <property type="component" value="Unassembled WGS sequence"/>
</dbReference>
<dbReference type="SUPFAM" id="SSF52540">
    <property type="entry name" value="P-loop containing nucleoside triphosphate hydrolases"/>
    <property type="match status" value="1"/>
</dbReference>
<dbReference type="InterPro" id="IPR027417">
    <property type="entry name" value="P-loop_NTPase"/>
</dbReference>
<keyword evidence="8" id="KW-1185">Reference proteome</keyword>
<dbReference type="InterPro" id="IPR011990">
    <property type="entry name" value="TPR-like_helical_dom_sf"/>
</dbReference>
<evidence type="ECO:0000256" key="1">
    <source>
        <dbReference type="ARBA" id="ARBA00022801"/>
    </source>
</evidence>
<feature type="region of interest" description="Disordered" evidence="5">
    <location>
        <begin position="894"/>
        <end position="925"/>
    </location>
</feature>
<dbReference type="GO" id="GO:0016020">
    <property type="term" value="C:membrane"/>
    <property type="evidence" value="ECO:0007669"/>
    <property type="project" value="TreeGrafter"/>
</dbReference>
<dbReference type="GO" id="GO:0016042">
    <property type="term" value="P:lipid catabolic process"/>
    <property type="evidence" value="ECO:0007669"/>
    <property type="project" value="UniProtKB-UniRule"/>
</dbReference>
<evidence type="ECO:0000256" key="3">
    <source>
        <dbReference type="ARBA" id="ARBA00023098"/>
    </source>
</evidence>
<evidence type="ECO:0000256" key="2">
    <source>
        <dbReference type="ARBA" id="ARBA00022963"/>
    </source>
</evidence>
<dbReference type="OrthoDB" id="1658288at2759"/>
<dbReference type="Pfam" id="PF01734">
    <property type="entry name" value="Patatin"/>
    <property type="match status" value="1"/>
</dbReference>
<comment type="caution">
    <text evidence="7">The sequence shown here is derived from an EMBL/GenBank/DDBJ whole genome shotgun (WGS) entry which is preliminary data.</text>
</comment>
<dbReference type="GO" id="GO:0043531">
    <property type="term" value="F:ADP binding"/>
    <property type="evidence" value="ECO:0007669"/>
    <property type="project" value="InterPro"/>
</dbReference>
<feature type="domain" description="PNPLA" evidence="6">
    <location>
        <begin position="8"/>
        <end position="208"/>
    </location>
</feature>
<feature type="short sequence motif" description="GXGXXG" evidence="4">
    <location>
        <begin position="12"/>
        <end position="17"/>
    </location>
</feature>
<feature type="short sequence motif" description="DGA/G" evidence="4">
    <location>
        <begin position="195"/>
        <end position="197"/>
    </location>
</feature>
<dbReference type="CDD" id="cd07216">
    <property type="entry name" value="Pat17_PNPLA8_PNPLA9_like3"/>
    <property type="match status" value="1"/>
</dbReference>
<protein>
    <recommendedName>
        <fullName evidence="6">PNPLA domain-containing protein</fullName>
    </recommendedName>
</protein>
<dbReference type="InterPro" id="IPR002182">
    <property type="entry name" value="NB-ARC"/>
</dbReference>
<sequence>MDEPLKLLTFDGGGIRGVSMLLILDEIMKRIQHDQGLTNLPRPCDYFHIIGGTSTGGLISLMLGRLQMTTKDALRAYNGIAGAVFCKANQKWSFQDGAFKATTLEKRIQDLVAAKELGDYILRENGEAKFAKTFVCAVPAANMAHPRLFRSYLVRENASTNCKIWEAARATTAAPTFFKRMTIVDDGGAQEDFLDGGLLLNNPVQLALGEALTVFGGASKLGCLISIGTGHPGTIGLSQPDAFQRILPTDMVGVLKGIATDCEQTAHEMAERFRQSPNRYFRFNVNHGVGNISLEEWKKMNEVQVHTKAYMQDVVVSSSINKVVEIICRASELQQSEVSLQPSRSRIGNGVYAWCTSEKSNAVYFSSLFIGRENFLRALKEYFTDQGPGQHLRREYLLYGMGGAGKSQIASRFTEKCRRRYECVFWMDASNRNTLEQSYKNIALKIGTVTDPNCSLEVALRELENYKSNWLLLFDGADDLEDISGLWPPGIHGDILYTSRNRMLRRLAGSQMRYVSEMYENEASELLLKSARLDVSVKSFKKQASDIVTNLGCLALAVDQAGAYIASGECYIDDFLSTFNAHRQHLLQNEAYKGASGYDRAVYATWDLSYAAIARQAGSAANEALHQGPKAALQILQILPFFHNENIMEEIFKAAAENPGAESDVAYEAAGQCPSALFRLRSDGTWETQNFRLGIRTLISFSLVGRDDFRCHLFMHRLVHSWSLDRLTAIEKNRFCNEARDILAKSIAWRFATSDYAFRRNLFPHITALQRQMTLSSSSTKSHRLANFALVFSEAGRWDEAEKLEVQVMETSLRVLKEEHPDTLSSMANLASTYRNQGRWDEAEKLEVQVMETSLRVLKEEHPDTLTSMANLASTYWNQGRWDEAEKLQVQVMETSNKSAERRASRHADQHGQPGINISKSRTVG</sequence>
<feature type="active site" description="Proton acceptor" evidence="4">
    <location>
        <position position="195"/>
    </location>
</feature>
<dbReference type="GO" id="GO:0047499">
    <property type="term" value="F:calcium-independent phospholipase A2 activity"/>
    <property type="evidence" value="ECO:0007669"/>
    <property type="project" value="TreeGrafter"/>
</dbReference>
<dbReference type="InterPro" id="IPR002641">
    <property type="entry name" value="PNPLA_dom"/>
</dbReference>
<accession>A0A8H6G194</accession>
<feature type="short sequence motif" description="GXSXG" evidence="4">
    <location>
        <begin position="52"/>
        <end position="56"/>
    </location>
</feature>
<proteinExistence type="predicted"/>
<dbReference type="SUPFAM" id="SSF52151">
    <property type="entry name" value="FabD/lysophospholipase-like"/>
    <property type="match status" value="1"/>
</dbReference>
<dbReference type="Gene3D" id="1.25.40.10">
    <property type="entry name" value="Tetratricopeptide repeat domain"/>
    <property type="match status" value="1"/>
</dbReference>
<dbReference type="SUPFAM" id="SSF48452">
    <property type="entry name" value="TPR-like"/>
    <property type="match status" value="1"/>
</dbReference>
<feature type="active site" description="Nucleophile" evidence="4">
    <location>
        <position position="54"/>
    </location>
</feature>
<gene>
    <name evidence="7" type="ORF">HO173_003175</name>
</gene>
<dbReference type="PROSITE" id="PS51635">
    <property type="entry name" value="PNPLA"/>
    <property type="match status" value="1"/>
</dbReference>
<name>A0A8H6G194_9LECA</name>
<dbReference type="RefSeq" id="XP_037167968.1">
    <property type="nucleotide sequence ID" value="XM_037305103.1"/>
</dbReference>
<dbReference type="Gene3D" id="3.40.1090.10">
    <property type="entry name" value="Cytosolic phospholipase A2 catalytic domain"/>
    <property type="match status" value="1"/>
</dbReference>
<dbReference type="AlphaFoldDB" id="A0A8H6G194"/>
<dbReference type="EMBL" id="JACCJC010000008">
    <property type="protein sequence ID" value="KAF6238669.1"/>
    <property type="molecule type" value="Genomic_DNA"/>
</dbReference>
<dbReference type="Gene3D" id="3.40.50.300">
    <property type="entry name" value="P-loop containing nucleotide triphosphate hydrolases"/>
    <property type="match status" value="1"/>
</dbReference>
<keyword evidence="1 4" id="KW-0378">Hydrolase</keyword>
<feature type="compositionally biased region" description="Polar residues" evidence="5">
    <location>
        <begin position="916"/>
        <end position="925"/>
    </location>
</feature>
<dbReference type="Pfam" id="PF00931">
    <property type="entry name" value="NB-ARC"/>
    <property type="match status" value="1"/>
</dbReference>
<evidence type="ECO:0000259" key="6">
    <source>
        <dbReference type="PROSITE" id="PS51635"/>
    </source>
</evidence>
<dbReference type="InterPro" id="IPR016035">
    <property type="entry name" value="Acyl_Trfase/lysoPLipase"/>
</dbReference>
<dbReference type="PANTHER" id="PTHR24185:SF1">
    <property type="entry name" value="CALCIUM-INDEPENDENT PHOSPHOLIPASE A2-GAMMA"/>
    <property type="match status" value="1"/>
</dbReference>
<evidence type="ECO:0000256" key="5">
    <source>
        <dbReference type="SAM" id="MobiDB-lite"/>
    </source>
</evidence>
<evidence type="ECO:0000256" key="4">
    <source>
        <dbReference type="PROSITE-ProRule" id="PRU01161"/>
    </source>
</evidence>
<reference evidence="7 8" key="1">
    <citation type="journal article" date="2020" name="Genomics">
        <title>Complete, high-quality genomes from long-read metagenomic sequencing of two wolf lichen thalli reveals enigmatic genome architecture.</title>
        <authorList>
            <person name="McKenzie S.K."/>
            <person name="Walston R.F."/>
            <person name="Allen J.L."/>
        </authorList>
    </citation>
    <scope>NUCLEOTIDE SEQUENCE [LARGE SCALE GENOMIC DNA]</scope>
    <source>
        <strain evidence="7">WasteWater2</strain>
    </source>
</reference>
<keyword evidence="2 4" id="KW-0442">Lipid degradation</keyword>
<evidence type="ECO:0000313" key="7">
    <source>
        <dbReference type="EMBL" id="KAF6238669.1"/>
    </source>
</evidence>
<dbReference type="Pfam" id="PF13374">
    <property type="entry name" value="TPR_10"/>
    <property type="match status" value="1"/>
</dbReference>
<dbReference type="GO" id="GO:0046486">
    <property type="term" value="P:glycerolipid metabolic process"/>
    <property type="evidence" value="ECO:0007669"/>
    <property type="project" value="UniProtKB-ARBA"/>
</dbReference>
<dbReference type="GeneID" id="59284844"/>
<dbReference type="PANTHER" id="PTHR24185">
    <property type="entry name" value="CALCIUM-INDEPENDENT PHOSPHOLIPASE A2-GAMMA"/>
    <property type="match status" value="1"/>
</dbReference>